<organism evidence="3 4">
    <name type="scientific">Kitasatospora purpeofusca</name>
    <dbReference type="NCBI Taxonomy" id="67352"/>
    <lineage>
        <taxon>Bacteria</taxon>
        <taxon>Bacillati</taxon>
        <taxon>Actinomycetota</taxon>
        <taxon>Actinomycetes</taxon>
        <taxon>Kitasatosporales</taxon>
        <taxon>Streptomycetaceae</taxon>
        <taxon>Kitasatospora</taxon>
    </lineage>
</organism>
<sequence>MSTQQPTGDTTTDTGDTTTLFSTEVRLAARPVGEPTEAAFELVRTAVPEPAEGQIVVRNTWMSVDPYMRGRMDDAPSYIPPFELGAALDGSAVGVVVASRSAAVPVGATVSHFLGWREYAVLDAASATVVDTALAPAEAYLNALGTTGLTAYAALTTIAPVREGDVVLVSAAAGAVGSVAGQLARKLGASRVIGSAGGPEKARRLVTDFGYDAAVDYRAGRLDEQLAEAAPEGVDVYLDSVGGDHLRAAIGAMRTGGRIALVGAVSTYNATAPVPGPDNLFQAAAKELNLRGMLVSSHFHLFPEWIGKASGWLADGSLRTGETVVEGIDRAPAAFLGVLRGANTGKMLVRLDG</sequence>
<evidence type="ECO:0000259" key="2">
    <source>
        <dbReference type="SMART" id="SM00829"/>
    </source>
</evidence>
<evidence type="ECO:0000256" key="1">
    <source>
        <dbReference type="ARBA" id="ARBA00023002"/>
    </source>
</evidence>
<dbReference type="Proteomes" id="UP001432222">
    <property type="component" value="Chromosome"/>
</dbReference>
<keyword evidence="1" id="KW-0560">Oxidoreductase</keyword>
<dbReference type="Gene3D" id="3.90.180.10">
    <property type="entry name" value="Medium-chain alcohol dehydrogenases, catalytic domain"/>
    <property type="match status" value="1"/>
</dbReference>
<keyword evidence="4" id="KW-1185">Reference proteome</keyword>
<dbReference type="InterPro" id="IPR045010">
    <property type="entry name" value="MDR_fam"/>
</dbReference>
<dbReference type="InterPro" id="IPR020843">
    <property type="entry name" value="ER"/>
</dbReference>
<dbReference type="SMART" id="SM00829">
    <property type="entry name" value="PKS_ER"/>
    <property type="match status" value="1"/>
</dbReference>
<dbReference type="RefSeq" id="WP_328955947.1">
    <property type="nucleotide sequence ID" value="NZ_CP108110.1"/>
</dbReference>
<proteinExistence type="predicted"/>
<dbReference type="CDD" id="cd05288">
    <property type="entry name" value="PGDH"/>
    <property type="match status" value="1"/>
</dbReference>
<dbReference type="EMBL" id="CP108110">
    <property type="protein sequence ID" value="WUQ85155.1"/>
    <property type="molecule type" value="Genomic_DNA"/>
</dbReference>
<dbReference type="Pfam" id="PF00107">
    <property type="entry name" value="ADH_zinc_N"/>
    <property type="match status" value="1"/>
</dbReference>
<feature type="domain" description="Enoyl reductase (ER)" evidence="2">
    <location>
        <begin position="33"/>
        <end position="349"/>
    </location>
</feature>
<dbReference type="Pfam" id="PF16884">
    <property type="entry name" value="ADH_N_2"/>
    <property type="match status" value="1"/>
</dbReference>
<accession>A0ABZ1U3L7</accession>
<dbReference type="PANTHER" id="PTHR43205:SF7">
    <property type="entry name" value="PROSTAGLANDIN REDUCTASE 1"/>
    <property type="match status" value="1"/>
</dbReference>
<dbReference type="InterPro" id="IPR013149">
    <property type="entry name" value="ADH-like_C"/>
</dbReference>
<gene>
    <name evidence="3" type="ORF">OHA16_20615</name>
</gene>
<dbReference type="PANTHER" id="PTHR43205">
    <property type="entry name" value="PROSTAGLANDIN REDUCTASE"/>
    <property type="match status" value="1"/>
</dbReference>
<evidence type="ECO:0000313" key="3">
    <source>
        <dbReference type="EMBL" id="WUQ85155.1"/>
    </source>
</evidence>
<dbReference type="InterPro" id="IPR041694">
    <property type="entry name" value="ADH_N_2"/>
</dbReference>
<protein>
    <submittedName>
        <fullName evidence="3">NADP-dependent oxidoreductase</fullName>
    </submittedName>
</protein>
<dbReference type="InterPro" id="IPR036291">
    <property type="entry name" value="NAD(P)-bd_dom_sf"/>
</dbReference>
<evidence type="ECO:0000313" key="4">
    <source>
        <dbReference type="Proteomes" id="UP001432222"/>
    </source>
</evidence>
<name>A0ABZ1U3L7_9ACTN</name>
<reference evidence="3" key="1">
    <citation type="submission" date="2022-10" db="EMBL/GenBank/DDBJ databases">
        <title>The complete genomes of actinobacterial strains from the NBC collection.</title>
        <authorList>
            <person name="Joergensen T.S."/>
            <person name="Alvarez Arevalo M."/>
            <person name="Sterndorff E.B."/>
            <person name="Faurdal D."/>
            <person name="Vuksanovic O."/>
            <person name="Mourched A.-S."/>
            <person name="Charusanti P."/>
            <person name="Shaw S."/>
            <person name="Blin K."/>
            <person name="Weber T."/>
        </authorList>
    </citation>
    <scope>NUCLEOTIDE SEQUENCE</scope>
    <source>
        <strain evidence="3">NBC_00222</strain>
    </source>
</reference>
<dbReference type="SUPFAM" id="SSF50129">
    <property type="entry name" value="GroES-like"/>
    <property type="match status" value="1"/>
</dbReference>
<dbReference type="Gene3D" id="3.40.50.720">
    <property type="entry name" value="NAD(P)-binding Rossmann-like Domain"/>
    <property type="match status" value="1"/>
</dbReference>
<dbReference type="InterPro" id="IPR011032">
    <property type="entry name" value="GroES-like_sf"/>
</dbReference>
<dbReference type="SUPFAM" id="SSF51735">
    <property type="entry name" value="NAD(P)-binding Rossmann-fold domains"/>
    <property type="match status" value="1"/>
</dbReference>